<name>A0A9D1K0W5_9FIRM</name>
<feature type="domain" description="NTP pyrophosphohydrolase MazG-like" evidence="1">
    <location>
        <begin position="180"/>
        <end position="236"/>
    </location>
</feature>
<dbReference type="GO" id="GO:0046081">
    <property type="term" value="P:dUTP catabolic process"/>
    <property type="evidence" value="ECO:0007669"/>
    <property type="project" value="TreeGrafter"/>
</dbReference>
<protein>
    <submittedName>
        <fullName evidence="2">Nucleoside triphosphate pyrophosphohydrolase</fullName>
        <ecNumber evidence="2">3.6.1.9</ecNumber>
    </submittedName>
</protein>
<dbReference type="Proteomes" id="UP000824002">
    <property type="component" value="Unassembled WGS sequence"/>
</dbReference>
<sequence>MEGSVLEFIQKRRYDMEDLLHIMEILRGPDGCPWDREQTHESIRGNFIEETYEAVEAIDRHDTALLREELGDVLLQVVFHSRMEEEAGSFNFGDVVNDICQKLVIRHPHIFGDIQVQSTDEVLDNWEAIKNAVKGTKTQAERLWAVPAVYPALMRSQKVSSRAAKAGMDYPDTDGAWKDLESELDELKQAIAEGDRKHTEEELGDLLFAAVNVARHEGIDSEYALTCSCEKFIRRFEEAEKIAVSKGIDMKAADSQTLDEIWKEAKKNADSK</sequence>
<dbReference type="AlphaFoldDB" id="A0A9D1K0W5"/>
<reference evidence="2" key="2">
    <citation type="journal article" date="2021" name="PeerJ">
        <title>Extensive microbial diversity within the chicken gut microbiome revealed by metagenomics and culture.</title>
        <authorList>
            <person name="Gilroy R."/>
            <person name="Ravi A."/>
            <person name="Getino M."/>
            <person name="Pursley I."/>
            <person name="Horton D.L."/>
            <person name="Alikhan N.F."/>
            <person name="Baker D."/>
            <person name="Gharbi K."/>
            <person name="Hall N."/>
            <person name="Watson M."/>
            <person name="Adriaenssens E.M."/>
            <person name="Foster-Nyarko E."/>
            <person name="Jarju S."/>
            <person name="Secka A."/>
            <person name="Antonio M."/>
            <person name="Oren A."/>
            <person name="Chaudhuri R.R."/>
            <person name="La Ragione R."/>
            <person name="Hildebrand F."/>
            <person name="Pallen M.J."/>
        </authorList>
    </citation>
    <scope>NUCLEOTIDE SEQUENCE</scope>
    <source>
        <strain evidence="2">CHK199-13235</strain>
    </source>
</reference>
<keyword evidence="2" id="KW-0378">Hydrolase</keyword>
<dbReference type="PANTHER" id="PTHR30522">
    <property type="entry name" value="NUCLEOSIDE TRIPHOSPHATE PYROPHOSPHOHYDROLASE"/>
    <property type="match status" value="1"/>
</dbReference>
<dbReference type="EC" id="3.6.1.9" evidence="2"/>
<dbReference type="NCBIfam" id="TIGR00444">
    <property type="entry name" value="mazG"/>
    <property type="match status" value="1"/>
</dbReference>
<dbReference type="GO" id="GO:0046076">
    <property type="term" value="P:dTTP catabolic process"/>
    <property type="evidence" value="ECO:0007669"/>
    <property type="project" value="TreeGrafter"/>
</dbReference>
<dbReference type="Gene3D" id="1.10.287.1080">
    <property type="entry name" value="MazG-like"/>
    <property type="match status" value="2"/>
</dbReference>
<feature type="domain" description="NTP pyrophosphohydrolase MazG-like" evidence="1">
    <location>
        <begin position="38"/>
        <end position="111"/>
    </location>
</feature>
<reference evidence="2" key="1">
    <citation type="submission" date="2020-10" db="EMBL/GenBank/DDBJ databases">
        <authorList>
            <person name="Gilroy R."/>
        </authorList>
    </citation>
    <scope>NUCLEOTIDE SEQUENCE</scope>
    <source>
        <strain evidence="2">CHK199-13235</strain>
    </source>
</reference>
<dbReference type="CDD" id="cd11528">
    <property type="entry name" value="NTP-PPase_MazG_Nterm"/>
    <property type="match status" value="1"/>
</dbReference>
<dbReference type="GO" id="GO:0006950">
    <property type="term" value="P:response to stress"/>
    <property type="evidence" value="ECO:0007669"/>
    <property type="project" value="UniProtKB-ARBA"/>
</dbReference>
<comment type="caution">
    <text evidence="2">The sequence shown here is derived from an EMBL/GenBank/DDBJ whole genome shotgun (WGS) entry which is preliminary data.</text>
</comment>
<dbReference type="InterPro" id="IPR048015">
    <property type="entry name" value="NTP-PPase_MazG-like_N"/>
</dbReference>
<dbReference type="InterPro" id="IPR004518">
    <property type="entry name" value="MazG-like_dom"/>
</dbReference>
<dbReference type="Pfam" id="PF03819">
    <property type="entry name" value="MazG"/>
    <property type="match status" value="2"/>
</dbReference>
<accession>A0A9D1K0W5</accession>
<dbReference type="FunFam" id="1.10.287.1080:FF:000001">
    <property type="entry name" value="Nucleoside triphosphate pyrophosphohydrolase"/>
    <property type="match status" value="1"/>
</dbReference>
<dbReference type="NCBIfam" id="NF007113">
    <property type="entry name" value="PRK09562.1"/>
    <property type="match status" value="1"/>
</dbReference>
<proteinExistence type="predicted"/>
<gene>
    <name evidence="2" type="primary">mazG</name>
    <name evidence="2" type="ORF">IAB51_10325</name>
</gene>
<evidence type="ECO:0000313" key="2">
    <source>
        <dbReference type="EMBL" id="HIS77182.1"/>
    </source>
</evidence>
<dbReference type="EMBL" id="DVJP01000068">
    <property type="protein sequence ID" value="HIS77182.1"/>
    <property type="molecule type" value="Genomic_DNA"/>
</dbReference>
<dbReference type="PANTHER" id="PTHR30522:SF0">
    <property type="entry name" value="NUCLEOSIDE TRIPHOSPHATE PYROPHOSPHOHYDROLASE"/>
    <property type="match status" value="1"/>
</dbReference>
<dbReference type="InterPro" id="IPR011551">
    <property type="entry name" value="NTP_PyrPHydrolase_MazG"/>
</dbReference>
<evidence type="ECO:0000313" key="3">
    <source>
        <dbReference type="Proteomes" id="UP000824002"/>
    </source>
</evidence>
<dbReference type="CDD" id="cd11529">
    <property type="entry name" value="NTP-PPase_MazG_Cterm"/>
    <property type="match status" value="1"/>
</dbReference>
<dbReference type="GO" id="GO:0046047">
    <property type="term" value="P:TTP catabolic process"/>
    <property type="evidence" value="ECO:0007669"/>
    <property type="project" value="TreeGrafter"/>
</dbReference>
<organism evidence="2 3">
    <name type="scientific">Candidatus Merdivicinus excrementipullorum</name>
    <dbReference type="NCBI Taxonomy" id="2840867"/>
    <lineage>
        <taxon>Bacteria</taxon>
        <taxon>Bacillati</taxon>
        <taxon>Bacillota</taxon>
        <taxon>Clostridia</taxon>
        <taxon>Eubacteriales</taxon>
        <taxon>Oscillospiraceae</taxon>
        <taxon>Oscillospiraceae incertae sedis</taxon>
        <taxon>Candidatus Merdivicinus</taxon>
    </lineage>
</organism>
<dbReference type="SUPFAM" id="SSF101386">
    <property type="entry name" value="all-alpha NTP pyrophosphatases"/>
    <property type="match status" value="2"/>
</dbReference>
<evidence type="ECO:0000259" key="1">
    <source>
        <dbReference type="Pfam" id="PF03819"/>
    </source>
</evidence>
<dbReference type="GO" id="GO:0046052">
    <property type="term" value="P:UTP catabolic process"/>
    <property type="evidence" value="ECO:0007669"/>
    <property type="project" value="TreeGrafter"/>
</dbReference>
<dbReference type="GO" id="GO:0006203">
    <property type="term" value="P:dGTP catabolic process"/>
    <property type="evidence" value="ECO:0007669"/>
    <property type="project" value="TreeGrafter"/>
</dbReference>
<dbReference type="GO" id="GO:0046061">
    <property type="term" value="P:dATP catabolic process"/>
    <property type="evidence" value="ECO:0007669"/>
    <property type="project" value="TreeGrafter"/>
</dbReference>
<dbReference type="GO" id="GO:0047429">
    <property type="term" value="F:nucleoside triphosphate diphosphatase activity"/>
    <property type="evidence" value="ECO:0007669"/>
    <property type="project" value="UniProtKB-EC"/>
</dbReference>
<dbReference type="InterPro" id="IPR048011">
    <property type="entry name" value="NTP-PPase_MazG-like_C"/>
</dbReference>